<keyword evidence="2" id="KW-0564">Palmitate</keyword>
<evidence type="ECO:0000256" key="2">
    <source>
        <dbReference type="RuleBase" id="RU363116"/>
    </source>
</evidence>
<feature type="region of interest" description="Disordered" evidence="3">
    <location>
        <begin position="1"/>
        <end position="117"/>
    </location>
</feature>
<evidence type="ECO:0000313" key="4">
    <source>
        <dbReference type="EMBL" id="KAG8197643.1"/>
    </source>
</evidence>
<keyword evidence="2" id="KW-0449">Lipoprotein</keyword>
<evidence type="ECO:0000313" key="5">
    <source>
        <dbReference type="Proteomes" id="UP000827092"/>
    </source>
</evidence>
<feature type="compositionally biased region" description="Pro residues" evidence="3">
    <location>
        <begin position="1"/>
        <end position="13"/>
    </location>
</feature>
<dbReference type="Pfam" id="PF03803">
    <property type="entry name" value="Scramblase"/>
    <property type="match status" value="1"/>
</dbReference>
<dbReference type="InterPro" id="IPR005552">
    <property type="entry name" value="Scramblase"/>
</dbReference>
<dbReference type="GO" id="GO:0005886">
    <property type="term" value="C:plasma membrane"/>
    <property type="evidence" value="ECO:0007669"/>
    <property type="project" value="TreeGrafter"/>
</dbReference>
<dbReference type="AlphaFoldDB" id="A0AAV6VPL2"/>
<comment type="similarity">
    <text evidence="1 2">Belongs to the phospholipid scramblase family.</text>
</comment>
<gene>
    <name evidence="4" type="ORF">JTE90_001573</name>
</gene>
<keyword evidence="2" id="KW-0106">Calcium</keyword>
<accession>A0AAV6VPL2</accession>
<evidence type="ECO:0000256" key="3">
    <source>
        <dbReference type="SAM" id="MobiDB-lite"/>
    </source>
</evidence>
<comment type="caution">
    <text evidence="4">The sequence shown here is derived from an EMBL/GenBank/DDBJ whole genome shotgun (WGS) entry which is preliminary data.</text>
</comment>
<dbReference type="EMBL" id="JAFNEN010000052">
    <property type="protein sequence ID" value="KAG8197643.1"/>
    <property type="molecule type" value="Genomic_DNA"/>
</dbReference>
<dbReference type="PANTHER" id="PTHR23248">
    <property type="entry name" value="PHOSPHOLIPID SCRAMBLASE-RELATED"/>
    <property type="match status" value="1"/>
</dbReference>
<feature type="compositionally biased region" description="Low complexity" evidence="3">
    <location>
        <begin position="68"/>
        <end position="84"/>
    </location>
</feature>
<dbReference type="GO" id="GO:0017128">
    <property type="term" value="F:phospholipid scramblase activity"/>
    <property type="evidence" value="ECO:0007669"/>
    <property type="project" value="InterPro"/>
</dbReference>
<dbReference type="Proteomes" id="UP000827092">
    <property type="component" value="Unassembled WGS sequence"/>
</dbReference>
<dbReference type="PANTHER" id="PTHR23248:SF9">
    <property type="entry name" value="PHOSPHOLIPID SCRAMBLASE"/>
    <property type="match status" value="1"/>
</dbReference>
<keyword evidence="5" id="KW-1185">Reference proteome</keyword>
<comment type="function">
    <text evidence="2">May mediate accelerated ATP-independent bidirectional transbilayer migration of phospholipids upon binding calcium ions that results in a loss of phospholipid asymmetry in the plasma membrane.</text>
</comment>
<reference evidence="4 5" key="1">
    <citation type="journal article" date="2022" name="Nat. Ecol. Evol.">
        <title>A masculinizing supergene underlies an exaggerated male reproductive morph in a spider.</title>
        <authorList>
            <person name="Hendrickx F."/>
            <person name="De Corte Z."/>
            <person name="Sonet G."/>
            <person name="Van Belleghem S.M."/>
            <person name="Kostlbacher S."/>
            <person name="Vangestel C."/>
        </authorList>
    </citation>
    <scope>NUCLEOTIDE SEQUENCE [LARGE SCALE GENOMIC DNA]</scope>
    <source>
        <strain evidence="4">W744_W776</strain>
    </source>
</reference>
<protein>
    <recommendedName>
        <fullName evidence="2">Phospholipid scramblase</fullName>
    </recommendedName>
</protein>
<name>A0AAV6VPL2_9ARAC</name>
<proteinExistence type="inferred from homology"/>
<feature type="compositionally biased region" description="Gly residues" evidence="3">
    <location>
        <begin position="106"/>
        <end position="117"/>
    </location>
</feature>
<comment type="cofactor">
    <cofactor evidence="2">
        <name>Ca(2+)</name>
        <dbReference type="ChEBI" id="CHEBI:29108"/>
    </cofactor>
</comment>
<evidence type="ECO:0000256" key="1">
    <source>
        <dbReference type="ARBA" id="ARBA00005350"/>
    </source>
</evidence>
<sequence length="301" mass="32235">MSYPQPNAPPPGLNPGFAPAEPPYPLGPGYSPAAVYPSQAPGYPPHAGDGFGPNPGYPAPTGEGFVPAGGYPAGYPTPSGYAPPQQMDSYPPGGGYPQPMTSQPVAGGGYPAPGQGGDGNWMPIPTGIPVCPPGLEYLTMIDQLLVHQKVELLEAFLSFETKNKYTIKNSVGQKIYTAKEDTDCCTRNCCGSQRPFDMKIKDNGGNEIIHLVRDLRCDSCLCPCCLQTIEVMSPPGVPIGRVVQEWSILTPQFRVESETGETVLKISGPFCTFSICGDVEFEDYMFFEKKGNEESDRPGML</sequence>
<organism evidence="4 5">
    <name type="scientific">Oedothorax gibbosus</name>
    <dbReference type="NCBI Taxonomy" id="931172"/>
    <lineage>
        <taxon>Eukaryota</taxon>
        <taxon>Metazoa</taxon>
        <taxon>Ecdysozoa</taxon>
        <taxon>Arthropoda</taxon>
        <taxon>Chelicerata</taxon>
        <taxon>Arachnida</taxon>
        <taxon>Araneae</taxon>
        <taxon>Araneomorphae</taxon>
        <taxon>Entelegynae</taxon>
        <taxon>Araneoidea</taxon>
        <taxon>Linyphiidae</taxon>
        <taxon>Erigoninae</taxon>
        <taxon>Oedothorax</taxon>
    </lineage>
</organism>